<dbReference type="GO" id="GO:0016757">
    <property type="term" value="F:glycosyltransferase activity"/>
    <property type="evidence" value="ECO:0007669"/>
    <property type="project" value="UniProtKB-KW"/>
</dbReference>
<name>A0A380FBA7_STAGA</name>
<dbReference type="Proteomes" id="UP000255277">
    <property type="component" value="Unassembled WGS sequence"/>
</dbReference>
<dbReference type="EMBL" id="UHDK01000001">
    <property type="protein sequence ID" value="SUM31482.1"/>
    <property type="molecule type" value="Genomic_DNA"/>
</dbReference>
<organism evidence="1 2">
    <name type="scientific">Staphylococcus gallinarum</name>
    <dbReference type="NCBI Taxonomy" id="1293"/>
    <lineage>
        <taxon>Bacteria</taxon>
        <taxon>Bacillati</taxon>
        <taxon>Bacillota</taxon>
        <taxon>Bacilli</taxon>
        <taxon>Bacillales</taxon>
        <taxon>Staphylococcaceae</taxon>
        <taxon>Staphylococcus</taxon>
    </lineage>
</organism>
<evidence type="ECO:0000313" key="1">
    <source>
        <dbReference type="EMBL" id="SUM31482.1"/>
    </source>
</evidence>
<keyword evidence="1" id="KW-0328">Glycosyltransferase</keyword>
<protein>
    <submittedName>
        <fullName evidence="1">Hypoxanthine-guanine phosphoribosyltransferase</fullName>
    </submittedName>
</protein>
<proteinExistence type="predicted"/>
<gene>
    <name evidence="1" type="ORF">NCTC12195_00899</name>
</gene>
<dbReference type="AlphaFoldDB" id="A0A380FBA7"/>
<evidence type="ECO:0000313" key="2">
    <source>
        <dbReference type="Proteomes" id="UP000255277"/>
    </source>
</evidence>
<sequence>MRDDLKEILLSEEDINQICKDLGRTNYKGLSRKAISLYRNIERVSHVYGRLDQTN</sequence>
<accession>A0A380FBA7</accession>
<reference evidence="1 2" key="1">
    <citation type="submission" date="2018-06" db="EMBL/GenBank/DDBJ databases">
        <authorList>
            <consortium name="Pathogen Informatics"/>
            <person name="Doyle S."/>
        </authorList>
    </citation>
    <scope>NUCLEOTIDE SEQUENCE [LARGE SCALE GENOMIC DNA]</scope>
    <source>
        <strain evidence="1 2">NCTC12195</strain>
    </source>
</reference>
<keyword evidence="1" id="KW-0808">Transferase</keyword>